<organism evidence="1 2">
    <name type="scientific">Melastoma candidum</name>
    <dbReference type="NCBI Taxonomy" id="119954"/>
    <lineage>
        <taxon>Eukaryota</taxon>
        <taxon>Viridiplantae</taxon>
        <taxon>Streptophyta</taxon>
        <taxon>Embryophyta</taxon>
        <taxon>Tracheophyta</taxon>
        <taxon>Spermatophyta</taxon>
        <taxon>Magnoliopsida</taxon>
        <taxon>eudicotyledons</taxon>
        <taxon>Gunneridae</taxon>
        <taxon>Pentapetalae</taxon>
        <taxon>rosids</taxon>
        <taxon>malvids</taxon>
        <taxon>Myrtales</taxon>
        <taxon>Melastomataceae</taxon>
        <taxon>Melastomatoideae</taxon>
        <taxon>Melastomateae</taxon>
        <taxon>Melastoma</taxon>
    </lineage>
</organism>
<accession>A0ACB9R5U6</accession>
<comment type="caution">
    <text evidence="1">The sequence shown here is derived from an EMBL/GenBank/DDBJ whole genome shotgun (WGS) entry which is preliminary data.</text>
</comment>
<dbReference type="Proteomes" id="UP001057402">
    <property type="component" value="Chromosome 4"/>
</dbReference>
<keyword evidence="2" id="KW-1185">Reference proteome</keyword>
<dbReference type="EMBL" id="CM042883">
    <property type="protein sequence ID" value="KAI4373039.1"/>
    <property type="molecule type" value="Genomic_DNA"/>
</dbReference>
<reference evidence="2" key="1">
    <citation type="journal article" date="2023" name="Front. Plant Sci.">
        <title>Chromosomal-level genome assembly of Melastoma candidum provides insights into trichome evolution.</title>
        <authorList>
            <person name="Zhong Y."/>
            <person name="Wu W."/>
            <person name="Sun C."/>
            <person name="Zou P."/>
            <person name="Liu Y."/>
            <person name="Dai S."/>
            <person name="Zhou R."/>
        </authorList>
    </citation>
    <scope>NUCLEOTIDE SEQUENCE [LARGE SCALE GENOMIC DNA]</scope>
</reference>
<proteinExistence type="predicted"/>
<evidence type="ECO:0000313" key="2">
    <source>
        <dbReference type="Proteomes" id="UP001057402"/>
    </source>
</evidence>
<gene>
    <name evidence="1" type="ORF">MLD38_011208</name>
</gene>
<sequence>MERFYKEFVFFRYRTPLSGFHGVLSGFLVGIKQIFSDQELPFLKGKGNLHSFGQWLPSIVLLLASIRSFFIAEPAKYLPTLCFATYTGWNYLRY</sequence>
<evidence type="ECO:0000313" key="1">
    <source>
        <dbReference type="EMBL" id="KAI4373039.1"/>
    </source>
</evidence>
<protein>
    <submittedName>
        <fullName evidence="1">Uncharacterized protein</fullName>
    </submittedName>
</protein>
<name>A0ACB9R5U6_9MYRT</name>